<proteinExistence type="predicted"/>
<dbReference type="Proteomes" id="UP000182444">
    <property type="component" value="Chromosome 1E"/>
</dbReference>
<dbReference type="VEuPathDB" id="FungiDB:YALI0_E34133g"/>
<dbReference type="AlphaFoldDB" id="A0A1D8NL53"/>
<evidence type="ECO:0000256" key="1">
    <source>
        <dbReference type="ARBA" id="ARBA00004389"/>
    </source>
</evidence>
<dbReference type="VEuPathDB" id="FungiDB:YALI1_E40471g"/>
<dbReference type="GeneID" id="2911951"/>
<dbReference type="EC" id="2.4.1.142" evidence="3"/>
<dbReference type="KEGG" id="yli:2911951"/>
<dbReference type="CDD" id="cd03816">
    <property type="entry name" value="GT33_ALG1-like"/>
    <property type="match status" value="1"/>
</dbReference>
<evidence type="ECO:0000256" key="6">
    <source>
        <dbReference type="ARBA" id="ARBA00022679"/>
    </source>
</evidence>
<evidence type="ECO:0000256" key="13">
    <source>
        <dbReference type="SAM" id="Phobius"/>
    </source>
</evidence>
<dbReference type="Pfam" id="PF13692">
    <property type="entry name" value="Glyco_trans_1_4"/>
    <property type="match status" value="1"/>
</dbReference>
<evidence type="ECO:0000256" key="12">
    <source>
        <dbReference type="ARBA" id="ARBA00030745"/>
    </source>
</evidence>
<evidence type="ECO:0000256" key="11">
    <source>
        <dbReference type="ARBA" id="ARBA00024899"/>
    </source>
</evidence>
<dbReference type="PANTHER" id="PTHR13036">
    <property type="entry name" value="BETA1,4 MANNOSYLTRANSFERASE"/>
    <property type="match status" value="1"/>
</dbReference>
<evidence type="ECO:0000256" key="5">
    <source>
        <dbReference type="ARBA" id="ARBA00022676"/>
    </source>
</evidence>
<evidence type="ECO:0000256" key="10">
    <source>
        <dbReference type="ARBA" id="ARBA00023136"/>
    </source>
</evidence>
<comment type="subcellular location">
    <subcellularLocation>
        <location evidence="1">Endoplasmic reticulum membrane</location>
        <topology evidence="1">Single-pass membrane protein</topology>
    </subcellularLocation>
</comment>
<dbReference type="InterPro" id="IPR026051">
    <property type="entry name" value="ALG1-like"/>
</dbReference>
<evidence type="ECO:0000256" key="4">
    <source>
        <dbReference type="ARBA" id="ARBA00015841"/>
    </source>
</evidence>
<accession>A0A1D8NL53</accession>
<keyword evidence="5" id="KW-0328">Glycosyltransferase</keyword>
<dbReference type="GO" id="GO:0005789">
    <property type="term" value="C:endoplasmic reticulum membrane"/>
    <property type="evidence" value="ECO:0007669"/>
    <property type="project" value="UniProtKB-SubCell"/>
</dbReference>
<dbReference type="Gene3D" id="3.40.50.2000">
    <property type="entry name" value="Glycogen Phosphorylase B"/>
    <property type="match status" value="2"/>
</dbReference>
<organism evidence="14 15">
    <name type="scientific">Yarrowia lipolytica</name>
    <name type="common">Candida lipolytica</name>
    <dbReference type="NCBI Taxonomy" id="4952"/>
    <lineage>
        <taxon>Eukaryota</taxon>
        <taxon>Fungi</taxon>
        <taxon>Dikarya</taxon>
        <taxon>Ascomycota</taxon>
        <taxon>Saccharomycotina</taxon>
        <taxon>Dipodascomycetes</taxon>
        <taxon>Dipodascales</taxon>
        <taxon>Dipodascales incertae sedis</taxon>
        <taxon>Yarrowia</taxon>
    </lineage>
</organism>
<keyword evidence="6" id="KW-0808">Transferase</keyword>
<evidence type="ECO:0000256" key="9">
    <source>
        <dbReference type="ARBA" id="ARBA00022989"/>
    </source>
</evidence>
<gene>
    <name evidence="14" type="ORF">YALI1_E40471g</name>
</gene>
<name>A0A1D8NL53_YARLL</name>
<dbReference type="GO" id="GO:0004578">
    <property type="term" value="F:chitobiosyldiphosphodolichol beta-mannosyltransferase activity"/>
    <property type="evidence" value="ECO:0007669"/>
    <property type="project" value="UniProtKB-EC"/>
</dbReference>
<keyword evidence="10 13" id="KW-0472">Membrane</keyword>
<dbReference type="RefSeq" id="XP_504760.2">
    <property type="nucleotide sequence ID" value="XM_504760.3"/>
</dbReference>
<dbReference type="FunFam" id="3.40.50.2000:FF:000599">
    <property type="entry name" value="Chitobiosyldiphosphodolichol beta-mannosyltransferase"/>
    <property type="match status" value="1"/>
</dbReference>
<dbReference type="EMBL" id="CP017557">
    <property type="protein sequence ID" value="AOW06371.1"/>
    <property type="molecule type" value="Genomic_DNA"/>
</dbReference>
<sequence>MKAWHWSVTLVVIYLAIPVILYLLTRKDDRKPLSDIRKRKRTIVLVLGDLGRSPRMLYHARSLARSGHKVDLCGYDGAKPFDEILNNDLIKIHHIPLILNTRKLPFVVFGILKVIRQHWLLISLLYKLRGADYLLVQNPPSIPTLGVVRFYNLFLSTRTKVVLDWHNFGYTILALKLPETHPMVKFAKFYEGFFGGRAFVHLCVTVLMGQAMRKTFGMSGRRIVPLHDRPAFHFKPLSESEKLDVLRDFKETLYDDMIADHKIIVSSTSYTPDENFNILLDALALYDESKLDLPPLRVIITGKGPMMPEFLAKVEKLQLKRVSIRTAWLEFADYPRILGAAHLGVSLHESSSGYDLPMKVVDMFGCGIPVVSVDYAALSELVKTNTNGVAVKGHVEMGNTFMSLFSNRGKLDNIKRGAMIESRNTWDQTWVKTVGPLFDIGEYVQQRPDEDYDFSSSSSDDDH</sequence>
<dbReference type="eggNOG" id="KOG2941">
    <property type="taxonomic scope" value="Eukaryota"/>
</dbReference>
<reference evidence="14 15" key="1">
    <citation type="journal article" date="2016" name="PLoS ONE">
        <title>Sequence Assembly of Yarrowia lipolytica Strain W29/CLIB89 Shows Transposable Element Diversity.</title>
        <authorList>
            <person name="Magnan C."/>
            <person name="Yu J."/>
            <person name="Chang I."/>
            <person name="Jahn E."/>
            <person name="Kanomata Y."/>
            <person name="Wu J."/>
            <person name="Zeller M."/>
            <person name="Oakes M."/>
            <person name="Baldi P."/>
            <person name="Sandmeyer S."/>
        </authorList>
    </citation>
    <scope>NUCLEOTIDE SEQUENCE [LARGE SCALE GENOMIC DNA]</scope>
    <source>
        <strain evidence="15">CLIB89(W29)</strain>
    </source>
</reference>
<protein>
    <recommendedName>
        <fullName evidence="4">Chitobiosyldiphosphodolichol beta-mannosyltransferase</fullName>
        <ecNumber evidence="3">2.4.1.142</ecNumber>
    </recommendedName>
    <alternativeName>
        <fullName evidence="12">Asparagine-linked glycosylation protein 1</fullName>
    </alternativeName>
</protein>
<dbReference type="UniPathway" id="UPA00378"/>
<evidence type="ECO:0000256" key="2">
    <source>
        <dbReference type="ARBA" id="ARBA00004922"/>
    </source>
</evidence>
<evidence type="ECO:0000313" key="14">
    <source>
        <dbReference type="EMBL" id="AOW06371.1"/>
    </source>
</evidence>
<keyword evidence="7 13" id="KW-0812">Transmembrane</keyword>
<comment type="function">
    <text evidence="11">Participates in the formation of the lipid-linked precursor oligosaccharide for N-glycosylation. Involved in assembling the dolichol-pyrophosphate-GlcNAc(2)-Man(5) intermediate on the cytoplasmic surface of the ER.</text>
</comment>
<comment type="pathway">
    <text evidence="2">Protein modification; protein glycosylation.</text>
</comment>
<evidence type="ECO:0000313" key="15">
    <source>
        <dbReference type="Proteomes" id="UP000182444"/>
    </source>
</evidence>
<dbReference type="PANTHER" id="PTHR13036:SF0">
    <property type="entry name" value="CHITOBIOSYLDIPHOSPHODOLICHOL BETA-MANNOSYLTRANSFERASE"/>
    <property type="match status" value="1"/>
</dbReference>
<keyword evidence="8" id="KW-0256">Endoplasmic reticulum</keyword>
<evidence type="ECO:0000256" key="7">
    <source>
        <dbReference type="ARBA" id="ARBA00022692"/>
    </source>
</evidence>
<dbReference type="SUPFAM" id="SSF53756">
    <property type="entry name" value="UDP-Glycosyltransferase/glycogen phosphorylase"/>
    <property type="match status" value="1"/>
</dbReference>
<feature type="transmembrane region" description="Helical" evidence="13">
    <location>
        <begin position="192"/>
        <end position="212"/>
    </location>
</feature>
<evidence type="ECO:0000256" key="3">
    <source>
        <dbReference type="ARBA" id="ARBA00012611"/>
    </source>
</evidence>
<keyword evidence="9 13" id="KW-1133">Transmembrane helix</keyword>
<evidence type="ECO:0000256" key="8">
    <source>
        <dbReference type="ARBA" id="ARBA00022824"/>
    </source>
</evidence>
<feature type="transmembrane region" description="Helical" evidence="13">
    <location>
        <begin position="6"/>
        <end position="24"/>
    </location>
</feature>